<name>F2NCR8_DESAR</name>
<dbReference type="STRING" id="880072.Desac_1494"/>
<keyword evidence="2" id="KW-1185">Reference proteome</keyword>
<protein>
    <submittedName>
        <fullName evidence="1">Glycoside hydrolase family 48</fullName>
    </submittedName>
</protein>
<evidence type="ECO:0000313" key="2">
    <source>
        <dbReference type="Proteomes" id="UP000000483"/>
    </source>
</evidence>
<dbReference type="Gene3D" id="2.60.120.200">
    <property type="match status" value="1"/>
</dbReference>
<dbReference type="SUPFAM" id="SSF48208">
    <property type="entry name" value="Six-hairpin glycosidases"/>
    <property type="match status" value="1"/>
</dbReference>
<keyword evidence="1" id="KW-0378">Hydrolase</keyword>
<dbReference type="KEGG" id="dao:Desac_1494"/>
<dbReference type="HOGENOM" id="CLU_254842_0_0_7"/>
<dbReference type="SUPFAM" id="SSF49899">
    <property type="entry name" value="Concanavalin A-like lectins/glucanases"/>
    <property type="match status" value="1"/>
</dbReference>
<dbReference type="GO" id="GO:0016787">
    <property type="term" value="F:hydrolase activity"/>
    <property type="evidence" value="ECO:0007669"/>
    <property type="project" value="UniProtKB-KW"/>
</dbReference>
<dbReference type="OrthoDB" id="9762066at2"/>
<dbReference type="InterPro" id="IPR013320">
    <property type="entry name" value="ConA-like_dom_sf"/>
</dbReference>
<dbReference type="Pfam" id="PF13385">
    <property type="entry name" value="Laminin_G_3"/>
    <property type="match status" value="1"/>
</dbReference>
<gene>
    <name evidence="1" type="ordered locus">Desac_1494</name>
</gene>
<dbReference type="GO" id="GO:0005975">
    <property type="term" value="P:carbohydrate metabolic process"/>
    <property type="evidence" value="ECO:0007669"/>
    <property type="project" value="InterPro"/>
</dbReference>
<dbReference type="Proteomes" id="UP000000483">
    <property type="component" value="Chromosome"/>
</dbReference>
<reference evidence="1 2" key="1">
    <citation type="journal article" date="2011" name="Stand. Genomic Sci.">
        <title>Complete genome sequence of the acetate-degrading sulfate reducer Desulfobacca acetoxidans type strain (ASRB2).</title>
        <authorList>
            <person name="Goker M."/>
            <person name="Teshima H."/>
            <person name="Lapidus A."/>
            <person name="Nolan M."/>
            <person name="Lucas S."/>
            <person name="Hammon N."/>
            <person name="Deshpande S."/>
            <person name="Cheng J.F."/>
            <person name="Tapia R."/>
            <person name="Han C."/>
            <person name="Goodwin L."/>
            <person name="Pitluck S."/>
            <person name="Huntemann M."/>
            <person name="Liolios K."/>
            <person name="Ivanova N."/>
            <person name="Pagani I."/>
            <person name="Mavromatis K."/>
            <person name="Ovchinikova G."/>
            <person name="Pati A."/>
            <person name="Chen A."/>
            <person name="Palaniappan K."/>
            <person name="Land M."/>
            <person name="Hauser L."/>
            <person name="Brambilla E.M."/>
            <person name="Rohde M."/>
            <person name="Spring S."/>
            <person name="Detter J.C."/>
            <person name="Woyke T."/>
            <person name="Bristow J."/>
            <person name="Eisen J.A."/>
            <person name="Markowitz V."/>
            <person name="Hugenholtz P."/>
            <person name="Kyrpides N.C."/>
            <person name="Klenk H.P."/>
        </authorList>
    </citation>
    <scope>NUCLEOTIDE SEQUENCE [LARGE SCALE GENOMIC DNA]</scope>
    <source>
        <strain evidence="2">ATCC 700848 / DSM 11109 / ASRB2</strain>
    </source>
</reference>
<evidence type="ECO:0000313" key="1">
    <source>
        <dbReference type="EMBL" id="AEB09349.1"/>
    </source>
</evidence>
<reference evidence="2" key="2">
    <citation type="submission" date="2011-03" db="EMBL/GenBank/DDBJ databases">
        <title>The complete genome of Desulfobacca acetoxidans DSM 11109.</title>
        <authorList>
            <consortium name="US DOE Joint Genome Institute (JGI-PGF)"/>
            <person name="Lucas S."/>
            <person name="Copeland A."/>
            <person name="Lapidus A."/>
            <person name="Bruce D."/>
            <person name="Goodwin L."/>
            <person name="Pitluck S."/>
            <person name="Peters L."/>
            <person name="Kyrpides N."/>
            <person name="Mavromatis K."/>
            <person name="Ivanova N."/>
            <person name="Ovchinnikova G."/>
            <person name="Teshima H."/>
            <person name="Detter J.C."/>
            <person name="Han C."/>
            <person name="Land M."/>
            <person name="Hauser L."/>
            <person name="Markowitz V."/>
            <person name="Cheng J.-F."/>
            <person name="Hugenholtz P."/>
            <person name="Woyke T."/>
            <person name="Wu D."/>
            <person name="Spring S."/>
            <person name="Schueler E."/>
            <person name="Brambilla E."/>
            <person name="Klenk H.-P."/>
            <person name="Eisen J.A."/>
        </authorList>
    </citation>
    <scope>NUCLEOTIDE SEQUENCE [LARGE SCALE GENOMIC DNA]</scope>
    <source>
        <strain evidence="2">ATCC 700848 / DSM 11109 / ASRB2</strain>
    </source>
</reference>
<accession>F2NCR8</accession>
<sequence length="1392" mass="157268">MANIQWARAGQFNWTFDAMGGTPLMEAVHGNRSGISTFVGEDGAIILKNPLLGGGQVFYLRGVWKTDAVFPWNGFWAEPESGDLTDYFVGGTWQNMGNQTVIILGRPLPAGTAVQIYYIYFTGEKAEKYAELNSYPCIRPAWRGCADYTFDFAVDRIFDLMAILYFAGLARNMDNRSVIEFLWESYFDRAASAVPPLVFDRFERTRYDRGQHLLYRGSSQGESGFSHFDIDLEPETQNRALHVIFSECNSGNASAWLGYGLNWDLGNPPFNAIDRLFFSYYGNRCQTRVANCNFVSSGGTAELCLQEDYNEGQACVMLVIITKGGELGEAEFTFELYRMNGADPEMKEEGLLTSHNRINLHYGVQVWWELGSTFVVGDYWCVTLGRVRSHPRRLQIILNDSEPGACEAWGPEHTFVHALPDRYDRLTDFEIPLTSFWRLDNVIYDGDRRRTGWNPWCTLGASQPQGIMSVQDHEEEQEIEGEVFYTQAQLAWDLPEDASALGFWTGINTAEVNSGGQSTLNFLIQPNLANLEQISLTVKVKDSLDHYFICTGVNIPAGVWSRVDLSFNNFIPDISGHILTHPIKVVDIGLCGPDIPLDGSLYLTDVKFGSHRVFSGSRLRLVEFKHHEPTVKLPAYELWLDNVGLNLTAYDHYPHCPRLAISVNPYGVNPWRGPTLIHYAHPLGAWLVDRHDVRQNHIRLHRDAQDEFNNRCGGVKGPIVPVHTRNDIENIALCGEENFNEFCWWPKYRDYGKRLASWLFNGSLQDATGNYELTWSSGSPVYTTGICQPNDTALHFDGSGSYAGYYPGTDFRLGDGDFFIEAVVSFDSLVNSVICGMWYEAANQRSWMVYYNNYNRSISFYYSTNGTNILAIHGTSNLITATGVFHHISVIRSGETIYLYIDGNPAGSGDIGTAGLYEATADFRIGRSYAGANLYGDIDYLHISKDIAPDAAEIAGRWQIIQGLQNGSDYPEVGHGLGQYWAFYRLAEYFCVSNDAGAWDILDNWLSWLETFVVADGLGWKFPVWFSEYGFTYGDYDPGAAAAIVIGCLYIYMRKGDSRALGLAQNILADLRLYRASGDYGGYLYKSDYHYAWMNALVAHAFGLAVAGRAGSAYIYPYTPDDESHFTAMMNNFWAMSGDTKPNMLNSDGIPFSYVEDLDVWDYAPHYLFMRQMGSLEAVVLMAAVALDWGLQTGSWHWFEQLIGFIILNNRKIIPENQIRFIQSTYDLTLLKNLGKVFFADYRQNQSSYREIADESTIDLIGCQPVEIHLEYGQPVITEDPGMAEALARLLIERFSSPKELVDLETWMEGARIELKDNILINSKFHGYDNEPFVCYRKKIDLDKKRISLQLVRNVRYLPAWGEDLEGGEYGSYAIDTAVASDLHWNFRTYAF</sequence>
<proteinExistence type="predicted"/>
<dbReference type="RefSeq" id="WP_013706459.1">
    <property type="nucleotide sequence ID" value="NC_015388.1"/>
</dbReference>
<organism evidence="1 2">
    <name type="scientific">Desulfobacca acetoxidans (strain ATCC 700848 / DSM 11109 / ASRB2)</name>
    <dbReference type="NCBI Taxonomy" id="880072"/>
    <lineage>
        <taxon>Bacteria</taxon>
        <taxon>Pseudomonadati</taxon>
        <taxon>Thermodesulfobacteriota</taxon>
        <taxon>Desulfobaccia</taxon>
        <taxon>Desulfobaccales</taxon>
        <taxon>Desulfobaccaceae</taxon>
        <taxon>Desulfobacca</taxon>
    </lineage>
</organism>
<dbReference type="EMBL" id="CP002629">
    <property type="protein sequence ID" value="AEB09349.1"/>
    <property type="molecule type" value="Genomic_DNA"/>
</dbReference>
<dbReference type="InterPro" id="IPR008928">
    <property type="entry name" value="6-hairpin_glycosidase_sf"/>
</dbReference>